<evidence type="ECO:0000313" key="5">
    <source>
        <dbReference type="EMBL" id="EER17566.1"/>
    </source>
</evidence>
<dbReference type="GO" id="GO:0016787">
    <property type="term" value="F:hydrolase activity"/>
    <property type="evidence" value="ECO:0007669"/>
    <property type="project" value="UniProtKB-KW"/>
</dbReference>
<dbReference type="InterPro" id="IPR029058">
    <property type="entry name" value="AB_hydrolase_fold"/>
</dbReference>
<dbReference type="PROSITE" id="PS01174">
    <property type="entry name" value="LIPASE_GDXG_SER"/>
    <property type="match status" value="1"/>
</dbReference>
<dbReference type="InterPro" id="IPR050300">
    <property type="entry name" value="GDXG_lipolytic_enzyme"/>
</dbReference>
<dbReference type="Proteomes" id="UP000007800">
    <property type="component" value="Unassembled WGS sequence"/>
</dbReference>
<protein>
    <recommendedName>
        <fullName evidence="4">Alpha/beta hydrolase fold-3 domain-containing protein</fullName>
    </recommendedName>
</protein>
<dbReference type="GeneID" id="9062981"/>
<dbReference type="Pfam" id="PF07859">
    <property type="entry name" value="Abhydrolase_3"/>
    <property type="match status" value="1"/>
</dbReference>
<dbReference type="InParanoid" id="C5KDD3"/>
<name>C5KDD3_PERM5</name>
<dbReference type="PANTHER" id="PTHR48081">
    <property type="entry name" value="AB HYDROLASE SUPERFAMILY PROTEIN C4A8.06C"/>
    <property type="match status" value="1"/>
</dbReference>
<keyword evidence="2" id="KW-0378">Hydrolase</keyword>
<gene>
    <name evidence="5" type="ORF">Pmar_PMAR008128</name>
</gene>
<dbReference type="Gene3D" id="3.40.50.1820">
    <property type="entry name" value="alpha/beta hydrolase"/>
    <property type="match status" value="1"/>
</dbReference>
<evidence type="ECO:0000313" key="6">
    <source>
        <dbReference type="Proteomes" id="UP000007800"/>
    </source>
</evidence>
<evidence type="ECO:0000256" key="1">
    <source>
        <dbReference type="ARBA" id="ARBA00010515"/>
    </source>
</evidence>
<organism evidence="6">
    <name type="scientific">Perkinsus marinus (strain ATCC 50983 / TXsc)</name>
    <dbReference type="NCBI Taxonomy" id="423536"/>
    <lineage>
        <taxon>Eukaryota</taxon>
        <taxon>Sar</taxon>
        <taxon>Alveolata</taxon>
        <taxon>Perkinsozoa</taxon>
        <taxon>Perkinsea</taxon>
        <taxon>Perkinsida</taxon>
        <taxon>Perkinsidae</taxon>
        <taxon>Perkinsus</taxon>
    </lineage>
</organism>
<dbReference type="SUPFAM" id="SSF53474">
    <property type="entry name" value="alpha/beta-Hydrolases"/>
    <property type="match status" value="1"/>
</dbReference>
<dbReference type="RefSeq" id="XP_002785770.1">
    <property type="nucleotide sequence ID" value="XM_002785724.1"/>
</dbReference>
<dbReference type="OMA" id="PACAHIV"/>
<comment type="similarity">
    <text evidence="1">Belongs to the 'GDXG' lipolytic enzyme family.</text>
</comment>
<accession>C5KDD3</accession>
<dbReference type="OrthoDB" id="408631at2759"/>
<reference evidence="5 6" key="1">
    <citation type="submission" date="2008-07" db="EMBL/GenBank/DDBJ databases">
        <authorList>
            <person name="El-Sayed N."/>
            <person name="Caler E."/>
            <person name="Inman J."/>
            <person name="Amedeo P."/>
            <person name="Hass B."/>
            <person name="Wortman J."/>
        </authorList>
    </citation>
    <scope>NUCLEOTIDE SEQUENCE [LARGE SCALE GENOMIC DNA]</scope>
    <source>
        <strain evidence="6">ATCC 50983 / TXsc</strain>
    </source>
</reference>
<feature type="active site" evidence="3">
    <location>
        <position position="129"/>
    </location>
</feature>
<dbReference type="InterPro" id="IPR033140">
    <property type="entry name" value="Lipase_GDXG_put_SER_AS"/>
</dbReference>
<dbReference type="EMBL" id="GG672055">
    <property type="protein sequence ID" value="EER17566.1"/>
    <property type="molecule type" value="Genomic_DNA"/>
</dbReference>
<sequence length="383" mass="41912">MEIEHSEDSLLAVELVHVVEAAYKVWHADSVDAERFVILYYLHGGGYCFFDGITSHLELATRMIAKLQADLFSAGGVRVKVVAFILDYTLAPKAVLPAQLEEAVEGYRFLLSQDRFLVEARDVVISGDSAGGALVLSLLKCLDEGAFGCASLARPGCAHAVSPMLSFSRSLAREAYNFNRDFLSNCLLWYSASCALYGRPSRPGERCGIGHRPFNGESSKEASSSSFESDRISAPAGVEQGQQERSATFSFDDANSATFAGIPILVQAGGSEGFLDEILDFVKRVDDAVTLEVYEDRFHIFPMLSWIIPQGKTAIEHWASFATMALTGKPLTLGQHFAVCPAGSMRPHPDLDWVTTRLFVMSVEYCLAPGTVFLKQLKEVLEV</sequence>
<feature type="domain" description="Alpha/beta hydrolase fold-3" evidence="4">
    <location>
        <begin position="40"/>
        <end position="177"/>
    </location>
</feature>
<dbReference type="PANTHER" id="PTHR48081:SF31">
    <property type="entry name" value="STERYL ACETYL HYDROLASE MUG81-RELATED"/>
    <property type="match status" value="1"/>
</dbReference>
<evidence type="ECO:0000256" key="2">
    <source>
        <dbReference type="ARBA" id="ARBA00022801"/>
    </source>
</evidence>
<proteinExistence type="inferred from homology"/>
<evidence type="ECO:0000256" key="3">
    <source>
        <dbReference type="PROSITE-ProRule" id="PRU10038"/>
    </source>
</evidence>
<dbReference type="InterPro" id="IPR013094">
    <property type="entry name" value="AB_hydrolase_3"/>
</dbReference>
<dbReference type="AlphaFoldDB" id="C5KDD3"/>
<keyword evidence="6" id="KW-1185">Reference proteome</keyword>
<evidence type="ECO:0000259" key="4">
    <source>
        <dbReference type="Pfam" id="PF07859"/>
    </source>
</evidence>